<dbReference type="EMBL" id="LR746269">
    <property type="protein sequence ID" value="CAA7397755.1"/>
    <property type="molecule type" value="Genomic_DNA"/>
</dbReference>
<reference evidence="1" key="1">
    <citation type="submission" date="2020-02" db="EMBL/GenBank/DDBJ databases">
        <authorList>
            <person name="Scholz U."/>
            <person name="Mascher M."/>
            <person name="Fiebig A."/>
        </authorList>
    </citation>
    <scope>NUCLEOTIDE SEQUENCE</scope>
</reference>
<gene>
    <name evidence="1" type="ORF">SI8410_06008420</name>
</gene>
<protein>
    <submittedName>
        <fullName evidence="1">Uncharacterized protein</fullName>
    </submittedName>
</protein>
<keyword evidence="2" id="KW-1185">Reference proteome</keyword>
<organism evidence="1 2">
    <name type="scientific">Spirodela intermedia</name>
    <name type="common">Intermediate duckweed</name>
    <dbReference type="NCBI Taxonomy" id="51605"/>
    <lineage>
        <taxon>Eukaryota</taxon>
        <taxon>Viridiplantae</taxon>
        <taxon>Streptophyta</taxon>
        <taxon>Embryophyta</taxon>
        <taxon>Tracheophyta</taxon>
        <taxon>Spermatophyta</taxon>
        <taxon>Magnoliopsida</taxon>
        <taxon>Liliopsida</taxon>
        <taxon>Araceae</taxon>
        <taxon>Lemnoideae</taxon>
        <taxon>Spirodela</taxon>
    </lineage>
</organism>
<accession>A0A7I8KLB3</accession>
<proteinExistence type="predicted"/>
<sequence>MKPLDFLQLDFNLKFSSIFLVQLNLIIGFNIL</sequence>
<dbReference type="Proteomes" id="UP000663760">
    <property type="component" value="Chromosome 6"/>
</dbReference>
<evidence type="ECO:0000313" key="1">
    <source>
        <dbReference type="EMBL" id="CAA7397755.1"/>
    </source>
</evidence>
<evidence type="ECO:0000313" key="2">
    <source>
        <dbReference type="Proteomes" id="UP000663760"/>
    </source>
</evidence>
<dbReference type="AlphaFoldDB" id="A0A7I8KLB3"/>
<name>A0A7I8KLB3_SPIIN</name>